<name>A0ABR5JDN9_9ACTN</name>
<comment type="caution">
    <text evidence="1">The sequence shown here is derived from an EMBL/GenBank/DDBJ whole genome shotgun (WGS) entry which is preliminary data.</text>
</comment>
<proteinExistence type="predicted"/>
<dbReference type="EMBL" id="LGUT01000198">
    <property type="protein sequence ID" value="KOG91555.1"/>
    <property type="molecule type" value="Genomic_DNA"/>
</dbReference>
<dbReference type="Proteomes" id="UP000037020">
    <property type="component" value="Unassembled WGS sequence"/>
</dbReference>
<accession>A0ABR5JDN9</accession>
<feature type="non-terminal residue" evidence="1">
    <location>
        <position position="195"/>
    </location>
</feature>
<reference evidence="1 2" key="1">
    <citation type="submission" date="2015-07" db="EMBL/GenBank/DDBJ databases">
        <authorList>
            <person name="Ju K.-S."/>
            <person name="Doroghazi J.R."/>
            <person name="Metcalf W.W."/>
        </authorList>
    </citation>
    <scope>NUCLEOTIDE SEQUENCE [LARGE SCALE GENOMIC DNA]</scope>
    <source>
        <strain evidence="1 2">NRRL B-3589</strain>
    </source>
</reference>
<protein>
    <submittedName>
        <fullName evidence="1">Uncharacterized protein</fullName>
    </submittedName>
</protein>
<evidence type="ECO:0000313" key="2">
    <source>
        <dbReference type="Proteomes" id="UP000037020"/>
    </source>
</evidence>
<organism evidence="1 2">
    <name type="scientific">Streptomyces varsoviensis</name>
    <dbReference type="NCBI Taxonomy" id="67373"/>
    <lineage>
        <taxon>Bacteria</taxon>
        <taxon>Bacillati</taxon>
        <taxon>Actinomycetota</taxon>
        <taxon>Actinomycetes</taxon>
        <taxon>Kitasatosporales</taxon>
        <taxon>Streptomycetaceae</taxon>
        <taxon>Streptomyces</taxon>
    </lineage>
</organism>
<sequence>MLRFGEALVVFEGPARINWRTARQGEWAPDGIWPEQTLRALLADHIDSGSPLLVVLDEARDTVPVLREEWERAPYPVRAALAGAHTLARTETDGAGARPAAEHAKTDAPCAEFGGCAGHGEIIEVRVPFLDWLPEPVRARAAAFLTESDETLARTPTALLPPLLLEDPRPQPQHTAPHVRFARRLLPGALTTARL</sequence>
<gene>
    <name evidence="1" type="ORF">ADK38_02525</name>
</gene>
<evidence type="ECO:0000313" key="1">
    <source>
        <dbReference type="EMBL" id="KOG91555.1"/>
    </source>
</evidence>
<keyword evidence="2" id="KW-1185">Reference proteome</keyword>